<dbReference type="GO" id="GO:0016020">
    <property type="term" value="C:membrane"/>
    <property type="evidence" value="ECO:0007669"/>
    <property type="project" value="InterPro"/>
</dbReference>
<evidence type="ECO:0000313" key="7">
    <source>
        <dbReference type="Proteomes" id="UP000693672"/>
    </source>
</evidence>
<dbReference type="InterPro" id="IPR050640">
    <property type="entry name" value="Bact_2-comp_sensor_kinase"/>
</dbReference>
<dbReference type="Pfam" id="PF06580">
    <property type="entry name" value="His_kinase"/>
    <property type="match status" value="1"/>
</dbReference>
<dbReference type="Proteomes" id="UP000693672">
    <property type="component" value="Unassembled WGS sequence"/>
</dbReference>
<evidence type="ECO:0000256" key="2">
    <source>
        <dbReference type="ARBA" id="ARBA00022741"/>
    </source>
</evidence>
<protein>
    <recommendedName>
        <fullName evidence="5">Histidine kinase domain-containing protein</fullName>
    </recommendedName>
</protein>
<keyword evidence="7" id="KW-1185">Reference proteome</keyword>
<dbReference type="EMBL" id="CAJVAS010000001">
    <property type="protein sequence ID" value="CAG7600365.1"/>
    <property type="molecule type" value="Genomic_DNA"/>
</dbReference>
<organism evidence="6 7">
    <name type="scientific">Paenibacillus solanacearum</name>
    <dbReference type="NCBI Taxonomy" id="2048548"/>
    <lineage>
        <taxon>Bacteria</taxon>
        <taxon>Bacillati</taxon>
        <taxon>Bacillota</taxon>
        <taxon>Bacilli</taxon>
        <taxon>Bacillales</taxon>
        <taxon>Paenibacillaceae</taxon>
        <taxon>Paenibacillus</taxon>
    </lineage>
</organism>
<dbReference type="PANTHER" id="PTHR34220:SF7">
    <property type="entry name" value="SENSOR HISTIDINE KINASE YPDA"/>
    <property type="match status" value="1"/>
</dbReference>
<keyword evidence="3" id="KW-0067">ATP-binding</keyword>
<feature type="transmembrane region" description="Helical" evidence="4">
    <location>
        <begin position="287"/>
        <end position="306"/>
    </location>
</feature>
<keyword evidence="4" id="KW-1133">Transmembrane helix</keyword>
<evidence type="ECO:0000256" key="3">
    <source>
        <dbReference type="ARBA" id="ARBA00022840"/>
    </source>
</evidence>
<evidence type="ECO:0000313" key="6">
    <source>
        <dbReference type="EMBL" id="CAG7600365.1"/>
    </source>
</evidence>
<dbReference type="RefSeq" id="WP_218090198.1">
    <property type="nucleotide sequence ID" value="NZ_CAJVAS010000001.1"/>
</dbReference>
<keyword evidence="4" id="KW-0812">Transmembrane</keyword>
<evidence type="ECO:0000256" key="1">
    <source>
        <dbReference type="ARBA" id="ARBA00022679"/>
    </source>
</evidence>
<reference evidence="6" key="1">
    <citation type="submission" date="2021-06" db="EMBL/GenBank/DDBJ databases">
        <authorList>
            <person name="Criscuolo A."/>
        </authorList>
    </citation>
    <scope>NUCLEOTIDE SEQUENCE</scope>
    <source>
        <strain evidence="6">CIP111600</strain>
    </source>
</reference>
<evidence type="ECO:0000259" key="5">
    <source>
        <dbReference type="PROSITE" id="PS50109"/>
    </source>
</evidence>
<feature type="domain" description="Histidine kinase" evidence="5">
    <location>
        <begin position="476"/>
        <end position="591"/>
    </location>
</feature>
<dbReference type="GO" id="GO:0005524">
    <property type="term" value="F:ATP binding"/>
    <property type="evidence" value="ECO:0007669"/>
    <property type="project" value="UniProtKB-KW"/>
</dbReference>
<dbReference type="InterPro" id="IPR010559">
    <property type="entry name" value="Sig_transdc_His_kin_internal"/>
</dbReference>
<keyword evidence="1" id="KW-0808">Transferase</keyword>
<comment type="caution">
    <text evidence="6">The sequence shown here is derived from an EMBL/GenBank/DDBJ whole genome shotgun (WGS) entry which is preliminary data.</text>
</comment>
<keyword evidence="4" id="KW-0472">Membrane</keyword>
<dbReference type="InterPro" id="IPR005467">
    <property type="entry name" value="His_kinase_dom"/>
</dbReference>
<dbReference type="PANTHER" id="PTHR34220">
    <property type="entry name" value="SENSOR HISTIDINE KINASE YPDA"/>
    <property type="match status" value="1"/>
</dbReference>
<gene>
    <name evidence="6" type="ORF">PAESOLCIP111_00389</name>
</gene>
<evidence type="ECO:0000256" key="4">
    <source>
        <dbReference type="SAM" id="Phobius"/>
    </source>
</evidence>
<name>A0A916JT85_9BACL</name>
<accession>A0A916JT85</accession>
<keyword evidence="2" id="KW-0547">Nucleotide-binding</keyword>
<proteinExistence type="predicted"/>
<sequence length="602" mass="68591">MRFAFFHHYSIRLQLIAVGSAILLFLLAAGVWGYNQILNITFKRNSDYTIEMLSTIRQSISSNADTINRMIPNIAYNEQVQEYLLEDDRLRQYEWYGKVEKLLVNLQSMKQGILGIVLIGEGTSSYNCIGCREYIPFRDIPERTSAYYSGVQYSPYYKDYVLYVGVPVYDNRRSAAAERKIGYAVMVLSLRALIPSVETVSRKISGSFYVLDRNQVIASGNDPKKVGEKLDAATAAAIRDGHSSDAMERNGETTIVHSEAIPEMNGRIVSVLPQRELFRGLEEVQRLILGMFALLIAVMYTLYITITRNMLMPIQSFIAFIQKLRTSGLHHIHKRVTAEGYLEISIMARQFNSLLDEIDDLTRKLVDSKTHIYELQLHKKQAELQYLKSQINPHFLYNTLETIKGIAHVRGVPEIREMTDALSRVFRYSIKGEEQVRLEEELRIIRAYVSIQQVRFADRFDVRYKLADACSDCRVMKMILQPLVENAVFHGIEPSLERKLLTIGCRWEKDDLLLWVADDGAGIEPERLEAIRASLETANGESSPAHRNAHIGLRNVDSRIKYTYGAEYGIVSIDSAPGCGTKVTIRIPAREEDHVQSIAGRR</sequence>
<dbReference type="Pfam" id="PF02518">
    <property type="entry name" value="HATPase_c"/>
    <property type="match status" value="1"/>
</dbReference>
<dbReference type="GO" id="GO:0000155">
    <property type="term" value="F:phosphorelay sensor kinase activity"/>
    <property type="evidence" value="ECO:0007669"/>
    <property type="project" value="InterPro"/>
</dbReference>
<dbReference type="PROSITE" id="PS50109">
    <property type="entry name" value="HIS_KIN"/>
    <property type="match status" value="1"/>
</dbReference>
<dbReference type="InterPro" id="IPR003594">
    <property type="entry name" value="HATPase_dom"/>
</dbReference>
<dbReference type="AlphaFoldDB" id="A0A916JT85"/>